<dbReference type="InterPro" id="IPR050171">
    <property type="entry name" value="MFS_Transporters"/>
</dbReference>
<evidence type="ECO:0000256" key="5">
    <source>
        <dbReference type="ARBA" id="ARBA00022989"/>
    </source>
</evidence>
<dbReference type="EMBL" id="CAMXCT010001384">
    <property type="protein sequence ID" value="CAI3989578.1"/>
    <property type="molecule type" value="Genomic_DNA"/>
</dbReference>
<gene>
    <name evidence="8" type="ORF">C1SCF055_LOCUS16645</name>
</gene>
<dbReference type="SUPFAM" id="SSF103473">
    <property type="entry name" value="MFS general substrate transporter"/>
    <property type="match status" value="1"/>
</dbReference>
<keyword evidence="11" id="KW-1185">Reference proteome</keyword>
<comment type="caution">
    <text evidence="8">The sequence shown here is derived from an EMBL/GenBank/DDBJ whole genome shotgun (WGS) entry which is preliminary data.</text>
</comment>
<evidence type="ECO:0000256" key="1">
    <source>
        <dbReference type="ARBA" id="ARBA00004651"/>
    </source>
</evidence>
<feature type="transmembrane region" description="Helical" evidence="7">
    <location>
        <begin position="98"/>
        <end position="122"/>
    </location>
</feature>
<evidence type="ECO:0000313" key="11">
    <source>
        <dbReference type="Proteomes" id="UP001152797"/>
    </source>
</evidence>
<evidence type="ECO:0000256" key="4">
    <source>
        <dbReference type="ARBA" id="ARBA00022692"/>
    </source>
</evidence>
<dbReference type="EMBL" id="CAMXCT020001384">
    <property type="protein sequence ID" value="CAL1142953.1"/>
    <property type="molecule type" value="Genomic_DNA"/>
</dbReference>
<feature type="transmembrane region" description="Helical" evidence="7">
    <location>
        <begin position="45"/>
        <end position="64"/>
    </location>
</feature>
<evidence type="ECO:0000256" key="2">
    <source>
        <dbReference type="ARBA" id="ARBA00022448"/>
    </source>
</evidence>
<keyword evidence="4 7" id="KW-0812">Transmembrane</keyword>
<organism evidence="8">
    <name type="scientific">Cladocopium goreaui</name>
    <dbReference type="NCBI Taxonomy" id="2562237"/>
    <lineage>
        <taxon>Eukaryota</taxon>
        <taxon>Sar</taxon>
        <taxon>Alveolata</taxon>
        <taxon>Dinophyceae</taxon>
        <taxon>Suessiales</taxon>
        <taxon>Symbiodiniaceae</taxon>
        <taxon>Cladocopium</taxon>
    </lineage>
</organism>
<accession>A0A9P1CEH4</accession>
<name>A0A9P1CEH4_9DINO</name>
<keyword evidence="3" id="KW-1003">Cell membrane</keyword>
<keyword evidence="2" id="KW-0813">Transport</keyword>
<keyword evidence="5 7" id="KW-1133">Transmembrane helix</keyword>
<dbReference type="Pfam" id="PF07690">
    <property type="entry name" value="MFS_1"/>
    <property type="match status" value="1"/>
</dbReference>
<reference evidence="8" key="1">
    <citation type="submission" date="2022-10" db="EMBL/GenBank/DDBJ databases">
        <authorList>
            <person name="Chen Y."/>
            <person name="Dougan E. K."/>
            <person name="Chan C."/>
            <person name="Rhodes N."/>
            <person name="Thang M."/>
        </authorList>
    </citation>
    <scope>NUCLEOTIDE SEQUENCE</scope>
</reference>
<proteinExistence type="predicted"/>
<dbReference type="Gene3D" id="1.20.1250.20">
    <property type="entry name" value="MFS general substrate transporter like domains"/>
    <property type="match status" value="1"/>
</dbReference>
<dbReference type="InterPro" id="IPR036259">
    <property type="entry name" value="MFS_trans_sf"/>
</dbReference>
<keyword evidence="6 7" id="KW-0472">Membrane</keyword>
<dbReference type="Proteomes" id="UP001152797">
    <property type="component" value="Unassembled WGS sequence"/>
</dbReference>
<dbReference type="OrthoDB" id="425449at2759"/>
<reference evidence="9" key="2">
    <citation type="submission" date="2024-04" db="EMBL/GenBank/DDBJ databases">
        <authorList>
            <person name="Chen Y."/>
            <person name="Shah S."/>
            <person name="Dougan E. K."/>
            <person name="Thang M."/>
            <person name="Chan C."/>
        </authorList>
    </citation>
    <scope>NUCLEOTIDE SEQUENCE [LARGE SCALE GENOMIC DNA]</scope>
</reference>
<sequence>MGIFMGVSALFFKDSTGQNQICLCILRILLTFTLSFRPVSIFLGWPGNLLILGLSALLIAPLACCRRLPVCVVAGGALIDPCAASFASDKAPQGMSGIFLGTYQAAASMGSFLGPVLGGFLYEYTQTAPYYMASVASLLCAPSVLALFRLQEALEKGQSSPSQPLMGDEEEPEQPIERLLSQAEASPMRKRAIDRAAYGLRSFAGAGTLLSLFQLPNDPELTCRTLRQKDRITDERLEWKVRSKTEVFSPSKLARSNTLERMLLRQYSMQASDKCCAQH</sequence>
<comment type="subcellular location">
    <subcellularLocation>
        <location evidence="1">Cell membrane</location>
        <topology evidence="1">Multi-pass membrane protein</topology>
    </subcellularLocation>
</comment>
<dbReference type="EMBL" id="CAMXCT030001384">
    <property type="protein sequence ID" value="CAL4776890.1"/>
    <property type="molecule type" value="Genomic_DNA"/>
</dbReference>
<dbReference type="PANTHER" id="PTHR23517">
    <property type="entry name" value="RESISTANCE PROTEIN MDTM, PUTATIVE-RELATED-RELATED"/>
    <property type="match status" value="1"/>
</dbReference>
<evidence type="ECO:0000256" key="6">
    <source>
        <dbReference type="ARBA" id="ARBA00023136"/>
    </source>
</evidence>
<evidence type="ECO:0000313" key="10">
    <source>
        <dbReference type="EMBL" id="CAL4776890.1"/>
    </source>
</evidence>
<evidence type="ECO:0000256" key="7">
    <source>
        <dbReference type="SAM" id="Phobius"/>
    </source>
</evidence>
<evidence type="ECO:0000313" key="8">
    <source>
        <dbReference type="EMBL" id="CAI3989578.1"/>
    </source>
</evidence>
<dbReference type="GO" id="GO:0005886">
    <property type="term" value="C:plasma membrane"/>
    <property type="evidence" value="ECO:0007669"/>
    <property type="project" value="UniProtKB-SubCell"/>
</dbReference>
<dbReference type="InterPro" id="IPR011701">
    <property type="entry name" value="MFS"/>
</dbReference>
<dbReference type="GO" id="GO:0022857">
    <property type="term" value="F:transmembrane transporter activity"/>
    <property type="evidence" value="ECO:0007669"/>
    <property type="project" value="InterPro"/>
</dbReference>
<dbReference type="AlphaFoldDB" id="A0A9P1CEH4"/>
<protein>
    <submittedName>
        <fullName evidence="10">Major facilitator superfamily (MFS) profile domain-containing protein</fullName>
    </submittedName>
</protein>
<evidence type="ECO:0000256" key="3">
    <source>
        <dbReference type="ARBA" id="ARBA00022475"/>
    </source>
</evidence>
<evidence type="ECO:0000313" key="9">
    <source>
        <dbReference type="EMBL" id="CAL1142953.1"/>
    </source>
</evidence>